<keyword evidence="6" id="KW-0819">tRNA processing</keyword>
<dbReference type="GO" id="GO:0008033">
    <property type="term" value="P:tRNA processing"/>
    <property type="evidence" value="ECO:0007669"/>
    <property type="project" value="UniProtKB-KW"/>
</dbReference>
<reference evidence="13" key="2">
    <citation type="submission" date="2021-08" db="EMBL/GenBank/DDBJ databases">
        <authorList>
            <person name="Dalcin Martins P."/>
        </authorList>
    </citation>
    <scope>NUCLEOTIDE SEQUENCE</scope>
    <source>
        <strain evidence="13">MAG_39</strain>
    </source>
</reference>
<dbReference type="GO" id="GO:0005737">
    <property type="term" value="C:cytoplasm"/>
    <property type="evidence" value="ECO:0007669"/>
    <property type="project" value="UniProtKB-SubCell"/>
</dbReference>
<dbReference type="GO" id="GO:0061710">
    <property type="term" value="F:L-threonylcarbamoyladenylate synthase"/>
    <property type="evidence" value="ECO:0007669"/>
    <property type="project" value="UniProtKB-EC"/>
</dbReference>
<dbReference type="GO" id="GO:0005524">
    <property type="term" value="F:ATP binding"/>
    <property type="evidence" value="ECO:0007669"/>
    <property type="project" value="UniProtKB-KW"/>
</dbReference>
<dbReference type="Gene3D" id="3.90.870.10">
    <property type="entry name" value="DHBP synthase"/>
    <property type="match status" value="1"/>
</dbReference>
<dbReference type="PROSITE" id="PS51163">
    <property type="entry name" value="YRDC"/>
    <property type="match status" value="1"/>
</dbReference>
<proteinExistence type="inferred from homology"/>
<name>A0A953JC97_9BACT</name>
<evidence type="ECO:0000256" key="5">
    <source>
        <dbReference type="ARBA" id="ARBA00022679"/>
    </source>
</evidence>
<evidence type="ECO:0000313" key="14">
    <source>
        <dbReference type="Proteomes" id="UP000705867"/>
    </source>
</evidence>
<dbReference type="AlphaFoldDB" id="A0A953JC97"/>
<comment type="similarity">
    <text evidence="2">Belongs to the SUA5 family.</text>
</comment>
<dbReference type="InterPro" id="IPR017945">
    <property type="entry name" value="DHBP_synth_RibB-like_a/b_dom"/>
</dbReference>
<dbReference type="Pfam" id="PF01300">
    <property type="entry name" value="Sua5_yciO_yrdC"/>
    <property type="match status" value="1"/>
</dbReference>
<evidence type="ECO:0000256" key="7">
    <source>
        <dbReference type="ARBA" id="ARBA00022695"/>
    </source>
</evidence>
<dbReference type="EC" id="2.7.7.87" evidence="3"/>
<evidence type="ECO:0000256" key="11">
    <source>
        <dbReference type="ARBA" id="ARBA00048366"/>
    </source>
</evidence>
<dbReference type="InterPro" id="IPR006070">
    <property type="entry name" value="Sua5-like_dom"/>
</dbReference>
<reference evidence="13" key="1">
    <citation type="journal article" date="2021" name="bioRxiv">
        <title>Unraveling nitrogen, sulfur and carbon metabolic pathways and microbial community transcriptional responses to substrate deprivation and toxicity stresses in a bioreactor mimicking anoxic brackish coastal sediment conditions.</title>
        <authorList>
            <person name="Martins P.D."/>
            <person name="Echeveste M.J."/>
            <person name="Arshad A."/>
            <person name="Kurth J."/>
            <person name="Ouboter H."/>
            <person name="Jetten M.S.M."/>
            <person name="Welte C.U."/>
        </authorList>
    </citation>
    <scope>NUCLEOTIDE SEQUENCE</scope>
    <source>
        <strain evidence="13">MAG_39</strain>
    </source>
</reference>
<dbReference type="PANTHER" id="PTHR17490:SF16">
    <property type="entry name" value="THREONYLCARBAMOYL-AMP SYNTHASE"/>
    <property type="match status" value="1"/>
</dbReference>
<dbReference type="NCBIfam" id="TIGR00057">
    <property type="entry name" value="L-threonylcarbamoyladenylate synthase"/>
    <property type="match status" value="1"/>
</dbReference>
<keyword evidence="9" id="KW-0067">ATP-binding</keyword>
<comment type="caution">
    <text evidence="13">The sequence shown here is derived from an EMBL/GenBank/DDBJ whole genome shotgun (WGS) entry which is preliminary data.</text>
</comment>
<evidence type="ECO:0000256" key="3">
    <source>
        <dbReference type="ARBA" id="ARBA00012584"/>
    </source>
</evidence>
<evidence type="ECO:0000256" key="8">
    <source>
        <dbReference type="ARBA" id="ARBA00022741"/>
    </source>
</evidence>
<dbReference type="EMBL" id="JAIOIV010000076">
    <property type="protein sequence ID" value="MBZ0156470.1"/>
    <property type="molecule type" value="Genomic_DNA"/>
</dbReference>
<keyword evidence="7" id="KW-0548">Nucleotidyltransferase</keyword>
<feature type="domain" description="YrdC-like" evidence="12">
    <location>
        <begin position="11"/>
        <end position="196"/>
    </location>
</feature>
<evidence type="ECO:0000313" key="13">
    <source>
        <dbReference type="EMBL" id="MBZ0156470.1"/>
    </source>
</evidence>
<dbReference type="PANTHER" id="PTHR17490">
    <property type="entry name" value="SUA5"/>
    <property type="match status" value="1"/>
</dbReference>
<evidence type="ECO:0000256" key="1">
    <source>
        <dbReference type="ARBA" id="ARBA00004496"/>
    </source>
</evidence>
<keyword evidence="8" id="KW-0547">Nucleotide-binding</keyword>
<comment type="subcellular location">
    <subcellularLocation>
        <location evidence="1">Cytoplasm</location>
    </subcellularLocation>
</comment>
<gene>
    <name evidence="13" type="ORF">K8I29_09725</name>
</gene>
<comment type="catalytic activity">
    <reaction evidence="11">
        <text>L-threonine + hydrogencarbonate + ATP = L-threonylcarbamoyladenylate + diphosphate + H2O</text>
        <dbReference type="Rhea" id="RHEA:36407"/>
        <dbReference type="ChEBI" id="CHEBI:15377"/>
        <dbReference type="ChEBI" id="CHEBI:17544"/>
        <dbReference type="ChEBI" id="CHEBI:30616"/>
        <dbReference type="ChEBI" id="CHEBI:33019"/>
        <dbReference type="ChEBI" id="CHEBI:57926"/>
        <dbReference type="ChEBI" id="CHEBI:73682"/>
        <dbReference type="EC" id="2.7.7.87"/>
    </reaction>
</comment>
<keyword evidence="5" id="KW-0808">Transferase</keyword>
<dbReference type="InterPro" id="IPR050156">
    <property type="entry name" value="TC-AMP_synthase_SUA5"/>
</dbReference>
<dbReference type="SUPFAM" id="SSF55821">
    <property type="entry name" value="YrdC/RibB"/>
    <property type="match status" value="1"/>
</dbReference>
<dbReference type="Proteomes" id="UP000705867">
    <property type="component" value="Unassembled WGS sequence"/>
</dbReference>
<dbReference type="GO" id="GO:0006450">
    <property type="term" value="P:regulation of translational fidelity"/>
    <property type="evidence" value="ECO:0007669"/>
    <property type="project" value="TreeGrafter"/>
</dbReference>
<protein>
    <recommendedName>
        <fullName evidence="10">L-threonylcarbamoyladenylate synthase</fullName>
        <ecNumber evidence="3">2.7.7.87</ecNumber>
    </recommendedName>
    <alternativeName>
        <fullName evidence="10">L-threonylcarbamoyladenylate synthase</fullName>
    </alternativeName>
</protein>
<dbReference type="GO" id="GO:0003725">
    <property type="term" value="F:double-stranded RNA binding"/>
    <property type="evidence" value="ECO:0007669"/>
    <property type="project" value="InterPro"/>
</dbReference>
<evidence type="ECO:0000256" key="10">
    <source>
        <dbReference type="ARBA" id="ARBA00029774"/>
    </source>
</evidence>
<accession>A0A953JC97</accession>
<dbReference type="GO" id="GO:0000049">
    <property type="term" value="F:tRNA binding"/>
    <property type="evidence" value="ECO:0007669"/>
    <property type="project" value="TreeGrafter"/>
</dbReference>
<sequence length="201" mass="21600">MTITLARETLETALREAVATLQGGGIIAYPTETFYGLGAKYDILSAIERIYEVKRRPAEKAMPLIIGRRELLPLLTDSVSAQAEELMRTFWPGPLTLLFSARSVLPAPLVSGGRVAVRIPGESFALRLALKADFPITATSANISAHPPARSLEMILDYFGDSLDCIIDGGESPGNIPSTIVDVAGEKIALLRKGAVDIPLR</sequence>
<evidence type="ECO:0000256" key="4">
    <source>
        <dbReference type="ARBA" id="ARBA00022490"/>
    </source>
</evidence>
<organism evidence="13 14">
    <name type="scientific">Candidatus Nitrobium versatile</name>
    <dbReference type="NCBI Taxonomy" id="2884831"/>
    <lineage>
        <taxon>Bacteria</taxon>
        <taxon>Pseudomonadati</taxon>
        <taxon>Nitrospirota</taxon>
        <taxon>Nitrospiria</taxon>
        <taxon>Nitrospirales</taxon>
        <taxon>Nitrospiraceae</taxon>
        <taxon>Candidatus Nitrobium</taxon>
    </lineage>
</organism>
<evidence type="ECO:0000259" key="12">
    <source>
        <dbReference type="PROSITE" id="PS51163"/>
    </source>
</evidence>
<evidence type="ECO:0000256" key="2">
    <source>
        <dbReference type="ARBA" id="ARBA00007663"/>
    </source>
</evidence>
<evidence type="ECO:0000256" key="9">
    <source>
        <dbReference type="ARBA" id="ARBA00022840"/>
    </source>
</evidence>
<evidence type="ECO:0000256" key="6">
    <source>
        <dbReference type="ARBA" id="ARBA00022694"/>
    </source>
</evidence>
<keyword evidence="4" id="KW-0963">Cytoplasm</keyword>